<dbReference type="Proteomes" id="UP001295684">
    <property type="component" value="Unassembled WGS sequence"/>
</dbReference>
<dbReference type="AlphaFoldDB" id="A0AAD1XCJ2"/>
<protein>
    <submittedName>
        <fullName evidence="2">Uncharacterized protein</fullName>
    </submittedName>
</protein>
<proteinExistence type="predicted"/>
<feature type="compositionally biased region" description="Basic and acidic residues" evidence="1">
    <location>
        <begin position="25"/>
        <end position="35"/>
    </location>
</feature>
<evidence type="ECO:0000313" key="3">
    <source>
        <dbReference type="Proteomes" id="UP001295684"/>
    </source>
</evidence>
<feature type="compositionally biased region" description="Basic and acidic residues" evidence="1">
    <location>
        <begin position="61"/>
        <end position="71"/>
    </location>
</feature>
<feature type="region of interest" description="Disordered" evidence="1">
    <location>
        <begin position="23"/>
        <end position="71"/>
    </location>
</feature>
<sequence length="456" mass="53559">MGFEEIREQLNYLHQRRNYSKRKNKFEISEDKENHANNSSMGPLDSKIEAKAVSSKRQINSRREEKPELESDIEMKRKFKFDVSPITKSPFPSFIAEKDPKNKARYLPPSKLKKAPTNYQGRRTVKFRDQNDYSTENCGPIKKDKKPLPKKIMCVTEIMVDLSESEASALDDYEDTTSQEKPLLSSSSDNHTIGCISLNETAIKNPRSKNMLPPDKLSFIFNFRKRTQKAREKEAEESKENKISKSLIDKIHKQKDIFRIPQTRTSKRSLEYKPDTATKSLEALIFKKFNNRKSVSKILQKTAKLQRNLAHKIIDVPIESQETGDAIRHCMMKRIKGFQTARADNYKKKERTRDRIDARFLKLKYQHSRYKRKTENFNLYSLDQLDFPDVNNLLKKKLFEYEFDNDIESDHDEITKTCYVRLKDLTISLKEHLKMGDMYDNDDDDRAIKEHVGYSN</sequence>
<dbReference type="EMBL" id="CAMPGE010007922">
    <property type="protein sequence ID" value="CAI2366838.1"/>
    <property type="molecule type" value="Genomic_DNA"/>
</dbReference>
<name>A0AAD1XCJ2_EUPCR</name>
<organism evidence="2 3">
    <name type="scientific">Euplotes crassus</name>
    <dbReference type="NCBI Taxonomy" id="5936"/>
    <lineage>
        <taxon>Eukaryota</taxon>
        <taxon>Sar</taxon>
        <taxon>Alveolata</taxon>
        <taxon>Ciliophora</taxon>
        <taxon>Intramacronucleata</taxon>
        <taxon>Spirotrichea</taxon>
        <taxon>Hypotrichia</taxon>
        <taxon>Euplotida</taxon>
        <taxon>Euplotidae</taxon>
        <taxon>Moneuplotes</taxon>
    </lineage>
</organism>
<accession>A0AAD1XCJ2</accession>
<reference evidence="2" key="1">
    <citation type="submission" date="2023-07" db="EMBL/GenBank/DDBJ databases">
        <authorList>
            <consortium name="AG Swart"/>
            <person name="Singh M."/>
            <person name="Singh A."/>
            <person name="Seah K."/>
            <person name="Emmerich C."/>
        </authorList>
    </citation>
    <scope>NUCLEOTIDE SEQUENCE</scope>
    <source>
        <strain evidence="2">DP1</strain>
    </source>
</reference>
<evidence type="ECO:0000313" key="2">
    <source>
        <dbReference type="EMBL" id="CAI2366838.1"/>
    </source>
</evidence>
<comment type="caution">
    <text evidence="2">The sequence shown here is derived from an EMBL/GenBank/DDBJ whole genome shotgun (WGS) entry which is preliminary data.</text>
</comment>
<gene>
    <name evidence="2" type="ORF">ECRASSUSDP1_LOCUS8112</name>
</gene>
<keyword evidence="3" id="KW-1185">Reference proteome</keyword>
<evidence type="ECO:0000256" key="1">
    <source>
        <dbReference type="SAM" id="MobiDB-lite"/>
    </source>
</evidence>